<keyword evidence="2" id="KW-1185">Reference proteome</keyword>
<organism evidence="1 2">
    <name type="scientific">Agrocybe chaxingu</name>
    <dbReference type="NCBI Taxonomy" id="84603"/>
    <lineage>
        <taxon>Eukaryota</taxon>
        <taxon>Fungi</taxon>
        <taxon>Dikarya</taxon>
        <taxon>Basidiomycota</taxon>
        <taxon>Agaricomycotina</taxon>
        <taxon>Agaricomycetes</taxon>
        <taxon>Agaricomycetidae</taxon>
        <taxon>Agaricales</taxon>
        <taxon>Agaricineae</taxon>
        <taxon>Strophariaceae</taxon>
        <taxon>Agrocybe</taxon>
    </lineage>
</organism>
<evidence type="ECO:0000313" key="2">
    <source>
        <dbReference type="Proteomes" id="UP001148786"/>
    </source>
</evidence>
<gene>
    <name evidence="1" type="ORF">NLJ89_g5797</name>
</gene>
<dbReference type="Proteomes" id="UP001148786">
    <property type="component" value="Unassembled WGS sequence"/>
</dbReference>
<dbReference type="OrthoDB" id="2945538at2759"/>
<dbReference type="EMBL" id="JANKHO010000569">
    <property type="protein sequence ID" value="KAJ3508354.1"/>
    <property type="molecule type" value="Genomic_DNA"/>
</dbReference>
<dbReference type="AlphaFoldDB" id="A0A9W8JZJ5"/>
<reference evidence="1" key="1">
    <citation type="submission" date="2022-07" db="EMBL/GenBank/DDBJ databases">
        <title>Genome Sequence of Agrocybe chaxingu.</title>
        <authorList>
            <person name="Buettner E."/>
        </authorList>
    </citation>
    <scope>NUCLEOTIDE SEQUENCE</scope>
    <source>
        <strain evidence="1">MP-N11</strain>
    </source>
</reference>
<accession>A0A9W8JZJ5</accession>
<comment type="caution">
    <text evidence="1">The sequence shown here is derived from an EMBL/GenBank/DDBJ whole genome shotgun (WGS) entry which is preliminary data.</text>
</comment>
<evidence type="ECO:0000313" key="1">
    <source>
        <dbReference type="EMBL" id="KAJ3508354.1"/>
    </source>
</evidence>
<name>A0A9W8JZJ5_9AGAR</name>
<proteinExistence type="predicted"/>
<protein>
    <submittedName>
        <fullName evidence="1">Uncharacterized protein</fullName>
    </submittedName>
</protein>
<sequence>MDRVNLYDAENCPCTFATCPSVIADRRLSRLQPRQAVAAVAKDPPDSIFVMKVATATLSDPRYRRAGAGKVFAEHLVTGRSTGERPHWEYPVMGIINVLASILQNNTETQDADIRQGLYSYHTRIVEALLKDFHYLTPTGEYGDNRRCMVAKMLLLFMQDPDMKRTMYDDKTIRLLAHCWLKTSPDGPLRKSATDAMLELTYKKDENGNAPPSDYLERLFKGVEIPNLVSRVNFIIKSKNLLGENLTREIGVLRNLTESWLPFGPKLVEASVHKQVTAAVRRMLKNDLYSDVNEVLSETEMFIQNLMLESPNTMDAVVDLLNNTFLIEMAAEAFKMANKSPPSATLNRAGSFYKFFGNLEHALICKKRETCKFYVTPEYLNAARSSIERIAIPTLISLQEEVGAEGKYLKLWTNLCRLLGISDASIRERYRLDKKCCNLGCPFRNSGTRKKRLEEHKPECSKLAEAPEV</sequence>